<accession>A0ABV0M2F6</accession>
<keyword evidence="2" id="KW-1185">Reference proteome</keyword>
<dbReference type="EMBL" id="JBEAAL010000008">
    <property type="protein sequence ID" value="MEQ1406052.1"/>
    <property type="molecule type" value="Genomic_DNA"/>
</dbReference>
<reference evidence="1 2" key="1">
    <citation type="submission" date="2024-05" db="EMBL/GenBank/DDBJ databases">
        <title>Neorhizobium sp. Rsf11, a plant growth promoting and heavy metal resistant PAH-degrader.</title>
        <authorList>
            <person name="Golubev S.N."/>
            <person name="Muratova A.Y."/>
            <person name="Markelova M.I."/>
        </authorList>
    </citation>
    <scope>NUCLEOTIDE SEQUENCE [LARGE SCALE GENOMIC DNA]</scope>
    <source>
        <strain evidence="1 2">Rsf11</strain>
    </source>
</reference>
<name>A0ABV0M2F6_9HYPH</name>
<dbReference type="Proteomes" id="UP001496627">
    <property type="component" value="Unassembled WGS sequence"/>
</dbReference>
<evidence type="ECO:0000313" key="2">
    <source>
        <dbReference type="Proteomes" id="UP001496627"/>
    </source>
</evidence>
<organism evidence="1 2">
    <name type="scientific">Neorhizobium phenanthreniclasticum</name>
    <dbReference type="NCBI Taxonomy" id="3157917"/>
    <lineage>
        <taxon>Bacteria</taxon>
        <taxon>Pseudomonadati</taxon>
        <taxon>Pseudomonadota</taxon>
        <taxon>Alphaproteobacteria</taxon>
        <taxon>Hyphomicrobiales</taxon>
        <taxon>Rhizobiaceae</taxon>
        <taxon>Rhizobium/Agrobacterium group</taxon>
        <taxon>Neorhizobium</taxon>
    </lineage>
</organism>
<gene>
    <name evidence="1" type="ORF">ABK249_14000</name>
</gene>
<dbReference type="RefSeq" id="WP_227704198.1">
    <property type="nucleotide sequence ID" value="NZ_JBEAAL010000008.1"/>
</dbReference>
<proteinExistence type="predicted"/>
<protein>
    <submittedName>
        <fullName evidence="1">Uncharacterized protein</fullName>
    </submittedName>
</protein>
<comment type="caution">
    <text evidence="1">The sequence shown here is derived from an EMBL/GenBank/DDBJ whole genome shotgun (WGS) entry which is preliminary data.</text>
</comment>
<sequence>MNRVADGICAIGFQIRNAAFGGPPACRQNADTPASQTIENLAPMNEAQSVMLTAASRIFCIDNGAVHFSLFFGQVHKKPCRWFGRQAREDVIDGPATISFLTNGVPRCHIRYAILLKDGKRPERSLRSSIFGNLACRTSRVLCVLSQWLRVMAR</sequence>
<evidence type="ECO:0000313" key="1">
    <source>
        <dbReference type="EMBL" id="MEQ1406052.1"/>
    </source>
</evidence>